<dbReference type="SMART" id="SM00577">
    <property type="entry name" value="CPDc"/>
    <property type="match status" value="1"/>
</dbReference>
<dbReference type="Gene3D" id="1.10.287.10">
    <property type="entry name" value="S15/NS1, RNA-binding"/>
    <property type="match status" value="1"/>
</dbReference>
<dbReference type="NCBIfam" id="TIGR02250">
    <property type="entry name" value="FCP1_euk"/>
    <property type="match status" value="1"/>
</dbReference>
<evidence type="ECO:0000256" key="1">
    <source>
        <dbReference type="ARBA" id="ARBA00004123"/>
    </source>
</evidence>
<keyword evidence="2 6" id="KW-0378">Hydrolase</keyword>
<evidence type="ECO:0000256" key="3">
    <source>
        <dbReference type="ARBA" id="ARBA00023242"/>
    </source>
</evidence>
<feature type="compositionally biased region" description="Polar residues" evidence="7">
    <location>
        <begin position="461"/>
        <end position="475"/>
    </location>
</feature>
<dbReference type="EMBL" id="JAKWBI020000362">
    <property type="protein sequence ID" value="KAJ2895984.1"/>
    <property type="molecule type" value="Genomic_DNA"/>
</dbReference>
<dbReference type="Gene3D" id="3.40.50.10190">
    <property type="entry name" value="BRCT domain"/>
    <property type="match status" value="1"/>
</dbReference>
<gene>
    <name evidence="10" type="ORF">MKZ38_005992</name>
</gene>
<dbReference type="PANTHER" id="PTHR23081:SF36">
    <property type="entry name" value="RNA POLYMERASE II SUBUNIT A C-TERMINAL DOMAIN PHOSPHATASE"/>
    <property type="match status" value="1"/>
</dbReference>
<dbReference type="InterPro" id="IPR011947">
    <property type="entry name" value="FCP1_euk"/>
</dbReference>
<evidence type="ECO:0000313" key="11">
    <source>
        <dbReference type="Proteomes" id="UP001201980"/>
    </source>
</evidence>
<comment type="catalytic activity">
    <reaction evidence="4 6">
        <text>O-phospho-L-seryl-[protein] + H2O = L-seryl-[protein] + phosphate</text>
        <dbReference type="Rhea" id="RHEA:20629"/>
        <dbReference type="Rhea" id="RHEA-COMP:9863"/>
        <dbReference type="Rhea" id="RHEA-COMP:11604"/>
        <dbReference type="ChEBI" id="CHEBI:15377"/>
        <dbReference type="ChEBI" id="CHEBI:29999"/>
        <dbReference type="ChEBI" id="CHEBI:43474"/>
        <dbReference type="ChEBI" id="CHEBI:83421"/>
        <dbReference type="EC" id="3.1.3.16"/>
    </reaction>
</comment>
<reference evidence="10" key="1">
    <citation type="submission" date="2022-07" db="EMBL/GenBank/DDBJ databases">
        <title>Draft genome sequence of Zalerion maritima ATCC 34329, a (micro)plastics degrading marine fungus.</title>
        <authorList>
            <person name="Paco A."/>
            <person name="Goncalves M.F.M."/>
            <person name="Rocha-Santos T.A.P."/>
            <person name="Alves A."/>
        </authorList>
    </citation>
    <scope>NUCLEOTIDE SEQUENCE</scope>
    <source>
        <strain evidence="10">ATCC 34329</strain>
    </source>
</reference>
<feature type="compositionally biased region" description="Basic and acidic residues" evidence="7">
    <location>
        <begin position="660"/>
        <end position="682"/>
    </location>
</feature>
<dbReference type="InterPro" id="IPR036412">
    <property type="entry name" value="HAD-like_sf"/>
</dbReference>
<feature type="region of interest" description="Disordered" evidence="7">
    <location>
        <begin position="440"/>
        <end position="475"/>
    </location>
</feature>
<organism evidence="10 11">
    <name type="scientific">Zalerion maritima</name>
    <dbReference type="NCBI Taxonomy" id="339359"/>
    <lineage>
        <taxon>Eukaryota</taxon>
        <taxon>Fungi</taxon>
        <taxon>Dikarya</taxon>
        <taxon>Ascomycota</taxon>
        <taxon>Pezizomycotina</taxon>
        <taxon>Sordariomycetes</taxon>
        <taxon>Lulworthiomycetidae</taxon>
        <taxon>Lulworthiales</taxon>
        <taxon>Lulworthiaceae</taxon>
        <taxon>Zalerion</taxon>
    </lineage>
</organism>
<dbReference type="InterPro" id="IPR001357">
    <property type="entry name" value="BRCT_dom"/>
</dbReference>
<protein>
    <recommendedName>
        <fullName evidence="6">RNA polymerase II subunit A C-terminal domain phosphatase</fullName>
        <ecNumber evidence="6">3.1.3.16</ecNumber>
    </recommendedName>
</protein>
<dbReference type="CDD" id="cd17729">
    <property type="entry name" value="BRCT_CTDP1"/>
    <property type="match status" value="1"/>
</dbReference>
<keyword evidence="11" id="KW-1185">Reference proteome</keyword>
<accession>A0AAD5WPX6</accession>
<comment type="caution">
    <text evidence="10">The sequence shown here is derived from an EMBL/GenBank/DDBJ whole genome shotgun (WGS) entry which is preliminary data.</text>
</comment>
<dbReference type="Proteomes" id="UP001201980">
    <property type="component" value="Unassembled WGS sequence"/>
</dbReference>
<dbReference type="SUPFAM" id="SSF56784">
    <property type="entry name" value="HAD-like"/>
    <property type="match status" value="1"/>
</dbReference>
<comment type="function">
    <text evidence="6">This promotes the activity of RNA polymerase II.</text>
</comment>
<comment type="catalytic activity">
    <reaction evidence="5 6">
        <text>O-phospho-L-threonyl-[protein] + H2O = L-threonyl-[protein] + phosphate</text>
        <dbReference type="Rhea" id="RHEA:47004"/>
        <dbReference type="Rhea" id="RHEA-COMP:11060"/>
        <dbReference type="Rhea" id="RHEA-COMP:11605"/>
        <dbReference type="ChEBI" id="CHEBI:15377"/>
        <dbReference type="ChEBI" id="CHEBI:30013"/>
        <dbReference type="ChEBI" id="CHEBI:43474"/>
        <dbReference type="ChEBI" id="CHEBI:61977"/>
        <dbReference type="EC" id="3.1.3.16"/>
    </reaction>
</comment>
<dbReference type="SUPFAM" id="SSF52113">
    <property type="entry name" value="BRCT domain"/>
    <property type="match status" value="1"/>
</dbReference>
<evidence type="ECO:0000313" key="10">
    <source>
        <dbReference type="EMBL" id="KAJ2895984.1"/>
    </source>
</evidence>
<dbReference type="Gene3D" id="2.40.50.100">
    <property type="match status" value="1"/>
</dbReference>
<dbReference type="GO" id="GO:0008420">
    <property type="term" value="F:RNA polymerase II CTD heptapeptide repeat phosphatase activity"/>
    <property type="evidence" value="ECO:0007669"/>
    <property type="project" value="UniProtKB-UniRule"/>
</dbReference>
<dbReference type="CDD" id="cd07521">
    <property type="entry name" value="HAD_FCP1-like"/>
    <property type="match status" value="1"/>
</dbReference>
<feature type="compositionally biased region" description="Acidic residues" evidence="7">
    <location>
        <begin position="881"/>
        <end position="893"/>
    </location>
</feature>
<dbReference type="GO" id="GO:0005634">
    <property type="term" value="C:nucleus"/>
    <property type="evidence" value="ECO:0007669"/>
    <property type="project" value="UniProtKB-SubCell"/>
</dbReference>
<feature type="region of interest" description="Disordered" evidence="7">
    <location>
        <begin position="660"/>
        <end position="893"/>
    </location>
</feature>
<feature type="region of interest" description="Disordered" evidence="7">
    <location>
        <begin position="332"/>
        <end position="395"/>
    </location>
</feature>
<dbReference type="Pfam" id="PF03031">
    <property type="entry name" value="NIF"/>
    <property type="match status" value="1"/>
</dbReference>
<dbReference type="PANTHER" id="PTHR23081">
    <property type="entry name" value="RNA POLYMERASE II CTD PHOSPHATASE"/>
    <property type="match status" value="1"/>
</dbReference>
<evidence type="ECO:0000256" key="4">
    <source>
        <dbReference type="ARBA" id="ARBA00047761"/>
    </source>
</evidence>
<dbReference type="EC" id="3.1.3.16" evidence="6"/>
<comment type="subcellular location">
    <subcellularLocation>
        <location evidence="1 6">Nucleus</location>
    </subcellularLocation>
</comment>
<dbReference type="PROSITE" id="PS50969">
    <property type="entry name" value="FCP1"/>
    <property type="match status" value="1"/>
</dbReference>
<evidence type="ECO:0000256" key="6">
    <source>
        <dbReference type="RuleBase" id="RU366066"/>
    </source>
</evidence>
<feature type="compositionally biased region" description="Acidic residues" evidence="7">
    <location>
        <begin position="771"/>
        <end position="796"/>
    </location>
</feature>
<sequence length="911" mass="100844">MAKPFRLGAKLHYPITIQRILKRPGETISKQDTILEYSFEWQRVTGDDTRDIEEVHKQVTTVTWVSPADGVLKDLFLKQGQVVPGDTTCVVIEETCGHEVQFQGMCAVCGKDMTEVNWATEERDTDRAPINMTHDHTNLTVSQAAAQRLATQQQTTLLQQRKLSLVVDLDQTIIHACIEPTVGEWQRDPNNPNYDAVKDVRSFQLNDEGPRGLATGCWYYIKLRPGLKEFLDKISEMYELHVYTMGTRAYAQNIARLVDPDQKLFGNRVISRDENGSLTAKSLERLFPTSTGMVAIIDDRADVWPKNRDNLIKVVPYDFFKGIGDINSSFLPKRQDIAPAPPAPSSNSKSSSNSSGAQNGKADGGTSSGMIETKKEPPKDANPDAESKKASSDQVSALEELVSMSGGNDTILRQKQSEEQAHLLEKQLTERPLLHLQEQLDKEEETANSTQTAAPADETPGDNTPSSQTSSQQRHNLLRDDDKELIYLTEHLTNLHHAFYDEYDHKRSSRAGPTHGAQSLGKLAAAMKDSKTDNSVDLSMIPDVGRVLSNLKRQVLAKTTIVLSGLVPLDIDVHKSEMGLQVKSFGANIHTRVSPRITHLVISIQRPRTQKVRQAARIPSINIVNQNWLADSMSQWKKLEPGPYAVCETGIKIAQELRTEDANAEQVEVHPADRIRPIKEVPEDTGADPSTPEGRRRRQPPGKLVLRVQNTQGQEVVLDDEDDGFDSDDEGLSHIGEDDEMDELVNYVPDDLADGESSPIDNMKTFNWGEADQELEDFLASGTEDDDDDDDGGDGDEPMKDSETDNDYTPRGLAVSNGNQRKLSLGLKRKLGDDQDDESDSGPESALAKRQRISAARSGSLLKNGRSATSWGDDTPTLPTPDDEDGGRNDDEDLEEADLLAMLEAEDSEKG</sequence>
<feature type="compositionally biased region" description="Acidic residues" evidence="7">
    <location>
        <begin position="717"/>
        <end position="730"/>
    </location>
</feature>
<dbReference type="InterPro" id="IPR004274">
    <property type="entry name" value="FCP1_dom"/>
</dbReference>
<evidence type="ECO:0000259" key="8">
    <source>
        <dbReference type="PROSITE" id="PS50172"/>
    </source>
</evidence>
<feature type="compositionally biased region" description="Basic and acidic residues" evidence="7">
    <location>
        <begin position="372"/>
        <end position="391"/>
    </location>
</feature>
<dbReference type="Gene3D" id="3.40.50.1000">
    <property type="entry name" value="HAD superfamily/HAD-like"/>
    <property type="match status" value="1"/>
</dbReference>
<dbReference type="AlphaFoldDB" id="A0AAD5WPX6"/>
<dbReference type="FunFam" id="3.40.50.1000:FF:000142">
    <property type="entry name" value="Similar to FCP1-like phosphatase"/>
    <property type="match status" value="1"/>
</dbReference>
<feature type="compositionally biased region" description="Low complexity" evidence="7">
    <location>
        <begin position="345"/>
        <end position="361"/>
    </location>
</feature>
<feature type="domain" description="FCP1 homology" evidence="9">
    <location>
        <begin position="158"/>
        <end position="337"/>
    </location>
</feature>
<evidence type="ECO:0000256" key="2">
    <source>
        <dbReference type="ARBA" id="ARBA00022801"/>
    </source>
</evidence>
<dbReference type="InterPro" id="IPR039189">
    <property type="entry name" value="Fcp1"/>
</dbReference>
<proteinExistence type="predicted"/>
<name>A0AAD5WPX6_9PEZI</name>
<dbReference type="PROSITE" id="PS50172">
    <property type="entry name" value="BRCT"/>
    <property type="match status" value="1"/>
</dbReference>
<dbReference type="InterPro" id="IPR023214">
    <property type="entry name" value="HAD_sf"/>
</dbReference>
<keyword evidence="3 6" id="KW-0539">Nucleus</keyword>
<evidence type="ECO:0000256" key="7">
    <source>
        <dbReference type="SAM" id="MobiDB-lite"/>
    </source>
</evidence>
<evidence type="ECO:0000256" key="5">
    <source>
        <dbReference type="ARBA" id="ARBA00048336"/>
    </source>
</evidence>
<evidence type="ECO:0000259" key="9">
    <source>
        <dbReference type="PROSITE" id="PS50969"/>
    </source>
</evidence>
<feature type="domain" description="BRCT" evidence="8">
    <location>
        <begin position="551"/>
        <end position="646"/>
    </location>
</feature>
<dbReference type="InterPro" id="IPR036420">
    <property type="entry name" value="BRCT_dom_sf"/>
</dbReference>